<name>A0A3S9M683_9ACTN</name>
<gene>
    <name evidence="2" type="ORF">EJ357_15250</name>
</gene>
<dbReference type="Gene3D" id="3.10.450.50">
    <property type="match status" value="1"/>
</dbReference>
<evidence type="ECO:0000313" key="3">
    <source>
        <dbReference type="Proteomes" id="UP000280298"/>
    </source>
</evidence>
<organism evidence="2 3">
    <name type="scientific">Streptomyces cyaneochromogenes</name>
    <dbReference type="NCBI Taxonomy" id="2496836"/>
    <lineage>
        <taxon>Bacteria</taxon>
        <taxon>Bacillati</taxon>
        <taxon>Actinomycetota</taxon>
        <taxon>Actinomycetes</taxon>
        <taxon>Kitasatosporales</taxon>
        <taxon>Streptomycetaceae</taxon>
        <taxon>Streptomyces</taxon>
    </lineage>
</organism>
<dbReference type="Proteomes" id="UP000280298">
    <property type="component" value="Chromosome"/>
</dbReference>
<dbReference type="AlphaFoldDB" id="A0A3S9M683"/>
<dbReference type="RefSeq" id="WP_126392143.1">
    <property type="nucleotide sequence ID" value="NZ_CP034539.1"/>
</dbReference>
<reference evidence="2 3" key="1">
    <citation type="journal article" date="2019" name="Int. J. Syst. Evol. Microbiol.">
        <title>Streptomyces cyaneochromogenes sp. nov., a blue pigment-producing actinomycete from manganese-contaminated soil.</title>
        <authorList>
            <person name="Tang X."/>
            <person name="Zhao J."/>
            <person name="Li K."/>
            <person name="Chen Z."/>
            <person name="Sun Y."/>
            <person name="Gao J."/>
        </authorList>
    </citation>
    <scope>NUCLEOTIDE SEQUENCE [LARGE SCALE GENOMIC DNA]</scope>
    <source>
        <strain evidence="2 3">MK-45</strain>
    </source>
</reference>
<dbReference type="Pfam" id="PF14534">
    <property type="entry name" value="DUF4440"/>
    <property type="match status" value="1"/>
</dbReference>
<dbReference type="InterPro" id="IPR027843">
    <property type="entry name" value="DUF4440"/>
</dbReference>
<dbReference type="OrthoDB" id="8114763at2"/>
<proteinExistence type="predicted"/>
<evidence type="ECO:0000259" key="1">
    <source>
        <dbReference type="Pfam" id="PF14534"/>
    </source>
</evidence>
<dbReference type="KEGG" id="scya:EJ357_15250"/>
<dbReference type="InterPro" id="IPR032710">
    <property type="entry name" value="NTF2-like_dom_sf"/>
</dbReference>
<dbReference type="EMBL" id="CP034539">
    <property type="protein sequence ID" value="AZQ34668.1"/>
    <property type="molecule type" value="Genomic_DNA"/>
</dbReference>
<dbReference type="SUPFAM" id="SSF54427">
    <property type="entry name" value="NTF2-like"/>
    <property type="match status" value="1"/>
</dbReference>
<sequence>MSDDASATPEAGDADRIAALAHDWAAAMVSNDPARIADFMADDWVIVSESGISTKARFLAHVDSGDLTHSAFRLVGEPRVQVYGDSAVVTVRVTNTAHYKGERFDADEWTTDVFVRGDGGWRCVLSHITAAARPDV</sequence>
<feature type="domain" description="DUF4440" evidence="1">
    <location>
        <begin position="17"/>
        <end position="123"/>
    </location>
</feature>
<protein>
    <submittedName>
        <fullName evidence="2">Nuclear transport factor 2 family protein</fullName>
    </submittedName>
</protein>
<keyword evidence="3" id="KW-1185">Reference proteome</keyword>
<evidence type="ECO:0000313" key="2">
    <source>
        <dbReference type="EMBL" id="AZQ34668.1"/>
    </source>
</evidence>
<accession>A0A3S9M683</accession>